<feature type="active site" evidence="10">
    <location>
        <position position="550"/>
    </location>
</feature>
<sequence>MKSVGSGTFITLGPLGEAKPTSSSMIKSMILRRGFFRKWNSLPRIVRTTCLPVLGMLFCVGFILVIWSSRPSLEDEPVFIKSVTKGAKVPDVMNVVPAWNDDKTADYQAEHGQILPPRPPLPNALVEERIPAEKDIPAEVKVDDKSSYDHEAFRKEHFPLGVSFSGPRNGRQKAVVESFLHAWKNYKTYAWGQDHLKPISKSYANWFGLGLTIVDSLDTLYIMNLLDEFKEARDWIRDSLVIGVKKEVNLFETTIRVMGGLLSAFHLSRDDVFLTKAVSCLDIFFEFKKILTNNFYCEIQEDLGERLFVAFNSPSGIPYSDVNLFLRTAKSPAWSPDSSTSEVTTVQLEFRDLSRITGNPKFEIAAAKVNEIIHDIPKPDGLVPIYISPRTGRFRPRSTKTLGARGDSYYEYLLKQWIQTGKTKDYLLKDFEEAMDGVITHLVRRTASKKLMFIGEIRDDRSFNPKMVISLNSLDHLTCYLPGTIMYGIHHGLSKRFLEFAEEIMYTCYQTYVMNPSFLAAELTHFNVETSPREDMYVNINDSHNLLRPETIESLFYMYYFTGNTTYQEWGWEIYQAFEKYARVTDGYSSIGNVRNIATMRHLDMMESFFLGETLKYFYLLFGEDALNGSPDLSMDDWVINTEAHPLPIYNN</sequence>
<keyword evidence="14" id="KW-0812">Transmembrane</keyword>
<keyword evidence="5 13" id="KW-0378">Hydrolase</keyword>
<keyword evidence="14" id="KW-1133">Transmembrane helix</keyword>
<feature type="binding site" evidence="11">
    <location>
        <position position="642"/>
    </location>
    <ligand>
        <name>Ca(2+)</name>
        <dbReference type="ChEBI" id="CHEBI:29108"/>
    </ligand>
</feature>
<accession>A0A7R9GCM0</accession>
<dbReference type="GO" id="GO:0016020">
    <property type="term" value="C:membrane"/>
    <property type="evidence" value="ECO:0007669"/>
    <property type="project" value="InterPro"/>
</dbReference>
<evidence type="ECO:0000313" key="15">
    <source>
        <dbReference type="EMBL" id="CAD7275840.1"/>
    </source>
</evidence>
<comment type="catalytic activity">
    <reaction evidence="9">
        <text>N(4)-(alpha-D-Man-(1-&gt;2)-alpha-D-Man-(1-&gt;2)-alpha-D-Man-(1-&gt;3)-[alpha-D-Man-(1-&gt;2)-alpha-D-Man-(1-&gt;3)-[alpha-D-Man-(1-&gt;2)-alpha-D-Man-(1-&gt;6)]-alpha-D-Man-(1-&gt;6)]-beta-D-Man-(1-&gt;4)-beta-D-GlcNAc-(1-&gt;4)-beta-D-GlcNAc)-L-asparaginyl-[protein] (N-glucan mannose isomer 9A1,2,3B1,2,3) + 4 H2O = N(4)-(alpha-D-Man-(1-&gt;3)-[alpha-D-Man-(1-&gt;3)-[alpha-D-Man-(1-&gt;6)]-alpha-D-Man-(1-&gt;6)]-beta-D-Man-(1-&gt;4)-beta-D-GlcNAc-(1-&gt;4)-beta-D-GlcNAc)-L-asparaginyl-[protein] (N-glucan mannose isomer 5A1,2) + 4 beta-D-mannose</text>
        <dbReference type="Rhea" id="RHEA:56008"/>
        <dbReference type="Rhea" id="RHEA-COMP:14356"/>
        <dbReference type="Rhea" id="RHEA-COMP:14367"/>
        <dbReference type="ChEBI" id="CHEBI:15377"/>
        <dbReference type="ChEBI" id="CHEBI:28563"/>
        <dbReference type="ChEBI" id="CHEBI:59087"/>
        <dbReference type="ChEBI" id="CHEBI:139493"/>
        <dbReference type="EC" id="3.2.1.113"/>
    </reaction>
</comment>
<feature type="active site" evidence="10">
    <location>
        <position position="407"/>
    </location>
</feature>
<dbReference type="Proteomes" id="UP000678499">
    <property type="component" value="Unassembled WGS sequence"/>
</dbReference>
<dbReference type="GO" id="GO:0005783">
    <property type="term" value="C:endoplasmic reticulum"/>
    <property type="evidence" value="ECO:0007669"/>
    <property type="project" value="TreeGrafter"/>
</dbReference>
<evidence type="ECO:0000256" key="14">
    <source>
        <dbReference type="SAM" id="Phobius"/>
    </source>
</evidence>
<dbReference type="EMBL" id="OA882528">
    <property type="protein sequence ID" value="CAD7275840.1"/>
    <property type="molecule type" value="Genomic_DNA"/>
</dbReference>
<feature type="transmembrane region" description="Helical" evidence="14">
    <location>
        <begin position="45"/>
        <end position="67"/>
    </location>
</feature>
<keyword evidence="6 11" id="KW-0106">Calcium</keyword>
<keyword evidence="14" id="KW-0472">Membrane</keyword>
<evidence type="ECO:0000256" key="7">
    <source>
        <dbReference type="ARBA" id="ARBA00023157"/>
    </source>
</evidence>
<keyword evidence="4 11" id="KW-0479">Metal-binding</keyword>
<dbReference type="InterPro" id="IPR012341">
    <property type="entry name" value="6hp_glycosidase-like_sf"/>
</dbReference>
<evidence type="ECO:0000256" key="12">
    <source>
        <dbReference type="PIRSR" id="PIRSR601382-3"/>
    </source>
</evidence>
<dbReference type="EMBL" id="CAJPEX010000491">
    <property type="protein sequence ID" value="CAG0915992.1"/>
    <property type="molecule type" value="Genomic_DNA"/>
</dbReference>
<evidence type="ECO:0000256" key="13">
    <source>
        <dbReference type="RuleBase" id="RU361193"/>
    </source>
</evidence>
<dbReference type="InterPro" id="IPR050749">
    <property type="entry name" value="Glycosyl_Hydrolase_47"/>
</dbReference>
<evidence type="ECO:0000256" key="10">
    <source>
        <dbReference type="PIRSR" id="PIRSR601382-1"/>
    </source>
</evidence>
<dbReference type="GO" id="GO:0005975">
    <property type="term" value="P:carbohydrate metabolic process"/>
    <property type="evidence" value="ECO:0007669"/>
    <property type="project" value="InterPro"/>
</dbReference>
<protein>
    <recommendedName>
        <fullName evidence="13">alpha-1,2-Mannosidase</fullName>
        <ecNumber evidence="13">3.2.1.-</ecNumber>
    </recommendedName>
</protein>
<keyword evidence="13" id="KW-0326">Glycosidase</keyword>
<dbReference type="Pfam" id="PF01532">
    <property type="entry name" value="Glyco_hydro_47"/>
    <property type="match status" value="1"/>
</dbReference>
<evidence type="ECO:0000313" key="16">
    <source>
        <dbReference type="Proteomes" id="UP000678499"/>
    </source>
</evidence>
<organism evidence="15">
    <name type="scientific">Notodromas monacha</name>
    <dbReference type="NCBI Taxonomy" id="399045"/>
    <lineage>
        <taxon>Eukaryota</taxon>
        <taxon>Metazoa</taxon>
        <taxon>Ecdysozoa</taxon>
        <taxon>Arthropoda</taxon>
        <taxon>Crustacea</taxon>
        <taxon>Oligostraca</taxon>
        <taxon>Ostracoda</taxon>
        <taxon>Podocopa</taxon>
        <taxon>Podocopida</taxon>
        <taxon>Cypridocopina</taxon>
        <taxon>Cypridoidea</taxon>
        <taxon>Cyprididae</taxon>
        <taxon>Notodromas</taxon>
    </lineage>
</organism>
<name>A0A7R9GCM0_9CRUS</name>
<evidence type="ECO:0000256" key="6">
    <source>
        <dbReference type="ARBA" id="ARBA00022837"/>
    </source>
</evidence>
<comment type="similarity">
    <text evidence="3 13">Belongs to the glycosyl hydrolase 47 family.</text>
</comment>
<evidence type="ECO:0000256" key="5">
    <source>
        <dbReference type="ARBA" id="ARBA00022801"/>
    </source>
</evidence>
<feature type="active site" description="Proton donor" evidence="10">
    <location>
        <position position="522"/>
    </location>
</feature>
<proteinExistence type="inferred from homology"/>
<reference evidence="15" key="1">
    <citation type="submission" date="2020-11" db="EMBL/GenBank/DDBJ databases">
        <authorList>
            <person name="Tran Van P."/>
        </authorList>
    </citation>
    <scope>NUCLEOTIDE SEQUENCE</scope>
</reference>
<dbReference type="PANTHER" id="PTHR11742">
    <property type="entry name" value="MANNOSYL-OLIGOSACCHARIDE ALPHA-1,2-MANNOSIDASE-RELATED"/>
    <property type="match status" value="1"/>
</dbReference>
<evidence type="ECO:0000256" key="9">
    <source>
        <dbReference type="ARBA" id="ARBA00048605"/>
    </source>
</evidence>
<dbReference type="Gene3D" id="1.50.10.10">
    <property type="match status" value="1"/>
</dbReference>
<dbReference type="InterPro" id="IPR001382">
    <property type="entry name" value="Glyco_hydro_47"/>
</dbReference>
<feature type="active site" description="Proton donor" evidence="10">
    <location>
        <position position="252"/>
    </location>
</feature>
<comment type="catalytic activity">
    <reaction evidence="8">
        <text>N(4)-(alpha-D-Man-(1-&gt;2)-alpha-D-Man-(1-&gt;2)-alpha-D-Man-(1-&gt;3)-[alpha-D-Man-(1-&gt;3)-[alpha-D-Man-(1-&gt;2)-alpha-D-Man-(1-&gt;6)]-alpha-D-Man-(1-&gt;6)]-beta-D-Man-(1-&gt;4)-beta-D-GlcNAc-(1-&gt;4)-beta-D-GlcNAc)-L-asparaginyl-[protein] (N-glucan mannose isomer 8A1,2,3B1,3) + 3 H2O = N(4)-(alpha-D-Man-(1-&gt;3)-[alpha-D-Man-(1-&gt;3)-[alpha-D-Man-(1-&gt;6)]-alpha-D-Man-(1-&gt;6)]-beta-D-Man-(1-&gt;4)-beta-D-GlcNAc-(1-&gt;4)-beta-D-GlcNAc)-L-asparaginyl-[protein] (N-glucan mannose isomer 5A1,2) + 3 beta-D-mannose</text>
        <dbReference type="Rhea" id="RHEA:56028"/>
        <dbReference type="Rhea" id="RHEA-COMP:14358"/>
        <dbReference type="Rhea" id="RHEA-COMP:14367"/>
        <dbReference type="ChEBI" id="CHEBI:15377"/>
        <dbReference type="ChEBI" id="CHEBI:28563"/>
        <dbReference type="ChEBI" id="CHEBI:59087"/>
        <dbReference type="ChEBI" id="CHEBI:60628"/>
        <dbReference type="EC" id="3.2.1.113"/>
    </reaction>
</comment>
<keyword evidence="7 12" id="KW-1015">Disulfide bond</keyword>
<keyword evidence="16" id="KW-1185">Reference proteome</keyword>
<dbReference type="OrthoDB" id="8118055at2759"/>
<dbReference type="PANTHER" id="PTHR11742:SF55">
    <property type="entry name" value="ENDOPLASMIC RETICULUM MANNOSYL-OLIGOSACCHARIDE 1,2-ALPHA-MANNOSIDASE"/>
    <property type="match status" value="1"/>
</dbReference>
<dbReference type="EC" id="3.2.1.-" evidence="13"/>
<feature type="disulfide bond" evidence="12">
    <location>
        <begin position="479"/>
        <end position="508"/>
    </location>
</feature>
<dbReference type="GO" id="GO:0004571">
    <property type="term" value="F:mannosyl-oligosaccharide 1,2-alpha-mannosidase activity"/>
    <property type="evidence" value="ECO:0007669"/>
    <property type="project" value="UniProtKB-EC"/>
</dbReference>
<gene>
    <name evidence="15" type="ORF">NMOB1V02_LOCUS3626</name>
</gene>
<dbReference type="AlphaFoldDB" id="A0A7R9GCM0"/>
<evidence type="ECO:0000256" key="8">
    <source>
        <dbReference type="ARBA" id="ARBA00047669"/>
    </source>
</evidence>
<evidence type="ECO:0000256" key="11">
    <source>
        <dbReference type="PIRSR" id="PIRSR601382-2"/>
    </source>
</evidence>
<evidence type="ECO:0000256" key="2">
    <source>
        <dbReference type="ARBA" id="ARBA00004922"/>
    </source>
</evidence>
<dbReference type="SUPFAM" id="SSF48225">
    <property type="entry name" value="Seven-hairpin glycosidases"/>
    <property type="match status" value="1"/>
</dbReference>
<evidence type="ECO:0000256" key="3">
    <source>
        <dbReference type="ARBA" id="ARBA00007658"/>
    </source>
</evidence>
<comment type="cofactor">
    <cofactor evidence="1 11">
        <name>Ca(2+)</name>
        <dbReference type="ChEBI" id="CHEBI:29108"/>
    </cofactor>
</comment>
<dbReference type="InterPro" id="IPR036026">
    <property type="entry name" value="Seven-hairpin_glycosidases"/>
</dbReference>
<dbReference type="GO" id="GO:0005509">
    <property type="term" value="F:calcium ion binding"/>
    <property type="evidence" value="ECO:0007669"/>
    <property type="project" value="InterPro"/>
</dbReference>
<evidence type="ECO:0000256" key="1">
    <source>
        <dbReference type="ARBA" id="ARBA00001913"/>
    </source>
</evidence>
<dbReference type="PRINTS" id="PR00747">
    <property type="entry name" value="GLYHDRLASE47"/>
</dbReference>
<evidence type="ECO:0000256" key="4">
    <source>
        <dbReference type="ARBA" id="ARBA00022723"/>
    </source>
</evidence>
<comment type="pathway">
    <text evidence="2">Protein modification; protein glycosylation.</text>
</comment>